<dbReference type="EMBL" id="KQ258365">
    <property type="protein sequence ID" value="KOM27048.1"/>
    <property type="molecule type" value="Genomic_DNA"/>
</dbReference>
<feature type="domain" description="Putative plant transposon protein" evidence="2">
    <location>
        <begin position="46"/>
        <end position="97"/>
    </location>
</feature>
<evidence type="ECO:0000313" key="4">
    <source>
        <dbReference type="Proteomes" id="UP000053144"/>
    </source>
</evidence>
<accession>A0A0L9T8Z8</accession>
<evidence type="ECO:0000256" key="1">
    <source>
        <dbReference type="SAM" id="MobiDB-lite"/>
    </source>
</evidence>
<dbReference type="InterPro" id="IPR046796">
    <property type="entry name" value="Transposase_32_dom"/>
</dbReference>
<organism evidence="3 4">
    <name type="scientific">Phaseolus angularis</name>
    <name type="common">Azuki bean</name>
    <name type="synonym">Vigna angularis</name>
    <dbReference type="NCBI Taxonomy" id="3914"/>
    <lineage>
        <taxon>Eukaryota</taxon>
        <taxon>Viridiplantae</taxon>
        <taxon>Streptophyta</taxon>
        <taxon>Embryophyta</taxon>
        <taxon>Tracheophyta</taxon>
        <taxon>Spermatophyta</taxon>
        <taxon>Magnoliopsida</taxon>
        <taxon>eudicotyledons</taxon>
        <taxon>Gunneridae</taxon>
        <taxon>Pentapetalae</taxon>
        <taxon>rosids</taxon>
        <taxon>fabids</taxon>
        <taxon>Fabales</taxon>
        <taxon>Fabaceae</taxon>
        <taxon>Papilionoideae</taxon>
        <taxon>50 kb inversion clade</taxon>
        <taxon>NPAAA clade</taxon>
        <taxon>indigoferoid/millettioid clade</taxon>
        <taxon>Phaseoleae</taxon>
        <taxon>Vigna</taxon>
    </lineage>
</organism>
<evidence type="ECO:0000259" key="2">
    <source>
        <dbReference type="Pfam" id="PF20167"/>
    </source>
</evidence>
<feature type="region of interest" description="Disordered" evidence="1">
    <location>
        <begin position="1"/>
        <end position="44"/>
    </location>
</feature>
<dbReference type="AlphaFoldDB" id="A0A0L9T8Z8"/>
<dbReference type="Pfam" id="PF20167">
    <property type="entry name" value="Transposase_32"/>
    <property type="match status" value="1"/>
</dbReference>
<protein>
    <recommendedName>
        <fullName evidence="2">Putative plant transposon protein domain-containing protein</fullName>
    </recommendedName>
</protein>
<dbReference type="Gramene" id="KOM27048">
    <property type="protein sequence ID" value="KOM27048"/>
    <property type="gene ID" value="LR48_Vigan377s000800"/>
</dbReference>
<name>A0A0L9T8Z8_PHAAN</name>
<reference evidence="4" key="1">
    <citation type="journal article" date="2015" name="Proc. Natl. Acad. Sci. U.S.A.">
        <title>Genome sequencing of adzuki bean (Vigna angularis) provides insight into high starch and low fat accumulation and domestication.</title>
        <authorList>
            <person name="Yang K."/>
            <person name="Tian Z."/>
            <person name="Chen C."/>
            <person name="Luo L."/>
            <person name="Zhao B."/>
            <person name="Wang Z."/>
            <person name="Yu L."/>
            <person name="Li Y."/>
            <person name="Sun Y."/>
            <person name="Li W."/>
            <person name="Chen Y."/>
            <person name="Li Y."/>
            <person name="Zhang Y."/>
            <person name="Ai D."/>
            <person name="Zhao J."/>
            <person name="Shang C."/>
            <person name="Ma Y."/>
            <person name="Wu B."/>
            <person name="Wang M."/>
            <person name="Gao L."/>
            <person name="Sun D."/>
            <person name="Zhang P."/>
            <person name="Guo F."/>
            <person name="Wang W."/>
            <person name="Li Y."/>
            <person name="Wang J."/>
            <person name="Varshney R.K."/>
            <person name="Wang J."/>
            <person name="Ling H.Q."/>
            <person name="Wan P."/>
        </authorList>
    </citation>
    <scope>NUCLEOTIDE SEQUENCE</scope>
    <source>
        <strain evidence="4">cv. Jingnong 6</strain>
    </source>
</reference>
<dbReference type="Proteomes" id="UP000053144">
    <property type="component" value="Unassembled WGS sequence"/>
</dbReference>
<gene>
    <name evidence="3" type="ORF">LR48_Vigan377s000800</name>
</gene>
<proteinExistence type="predicted"/>
<evidence type="ECO:0000313" key="3">
    <source>
        <dbReference type="EMBL" id="KOM27048.1"/>
    </source>
</evidence>
<feature type="compositionally biased region" description="Basic residues" evidence="1">
    <location>
        <begin position="1"/>
        <end position="14"/>
    </location>
</feature>
<sequence length="99" mass="11110">MASSSRRRVKTTGNKRKEKEQYYSHQFRTAAHESLEGRSTPEAGGNLATYLAPASIPIVKEFYTNAKALRGEQETYTSYVRGEKISFNADTINTFLGID</sequence>